<proteinExistence type="predicted"/>
<keyword evidence="1" id="KW-0472">Membrane</keyword>
<evidence type="ECO:0008006" key="4">
    <source>
        <dbReference type="Google" id="ProtNLM"/>
    </source>
</evidence>
<reference evidence="3" key="1">
    <citation type="journal article" date="2019" name="Int. J. Syst. Evol. Microbiol.">
        <title>The Global Catalogue of Microorganisms (GCM) 10K type strain sequencing project: providing services to taxonomists for standard genome sequencing and annotation.</title>
        <authorList>
            <consortium name="The Broad Institute Genomics Platform"/>
            <consortium name="The Broad Institute Genome Sequencing Center for Infectious Disease"/>
            <person name="Wu L."/>
            <person name="Ma J."/>
        </authorList>
    </citation>
    <scope>NUCLEOTIDE SEQUENCE [LARGE SCALE GENOMIC DNA]</scope>
    <source>
        <strain evidence="3">JCM 31920</strain>
    </source>
</reference>
<evidence type="ECO:0000256" key="1">
    <source>
        <dbReference type="SAM" id="Phobius"/>
    </source>
</evidence>
<name>A0ABP8LXM7_9BACT</name>
<feature type="transmembrane region" description="Helical" evidence="1">
    <location>
        <begin position="237"/>
        <end position="260"/>
    </location>
</feature>
<dbReference type="RefSeq" id="WP_345028263.1">
    <property type="nucleotide sequence ID" value="NZ_BAABEY010000018.1"/>
</dbReference>
<comment type="caution">
    <text evidence="2">The sequence shown here is derived from an EMBL/GenBank/DDBJ whole genome shotgun (WGS) entry which is preliminary data.</text>
</comment>
<dbReference type="PROSITE" id="PS51257">
    <property type="entry name" value="PROKAR_LIPOPROTEIN"/>
    <property type="match status" value="1"/>
</dbReference>
<organism evidence="2 3">
    <name type="scientific">Ravibacter arvi</name>
    <dbReference type="NCBI Taxonomy" id="2051041"/>
    <lineage>
        <taxon>Bacteria</taxon>
        <taxon>Pseudomonadati</taxon>
        <taxon>Bacteroidota</taxon>
        <taxon>Cytophagia</taxon>
        <taxon>Cytophagales</taxon>
        <taxon>Spirosomataceae</taxon>
        <taxon>Ravibacter</taxon>
    </lineage>
</organism>
<sequence length="628" mass="68582">MNRFSSSRIALSVVLCVFFLACKDTKKQDPDQEFNGTEIVTHNKDVSQSELVQLVASGEHFGNAVIEADLGGIKLKLFASGDTLSFVVPDVSPGVHALSFRAGEKAYRAKYSIRTTVVSDINVPIAAFKKGITAHIEFLEQHLRISTVPSNNVVNAQEIAALKVLLEKFQMDVAAATEAERKALARFLQANSSAMAFGENFRKGREGELLNGFLAAAEAIVSKEGAKAVFLGALGRILMTGGALGVLVGAAVLVYAAVILKVAWSKIMDLSQVNAARTGAVGQIFANRVAAREVYREKPYRIVVGSTYRTIGKEDAGDPRLVRLFDLNDKIVAIAKVLKQLKVFSGDVFNLREVTGREKTITVPAQSITAVISDNSAVMFKRSEVAADTLVLTFESSSDKDESFTLKYSFKDEENESVSVTELFVLKAKAVDSLEITPAKVGNYRLLGKDSEKISFRLVGEPSGAEWSVPYFTRQNGHIERYGSISDDGVYTVNELSQVIGEVRVMAKAGSRTGIARIDITACVLEIMVSSFAPIWNQNIDYESVVKGNGIGKLIELKWGDRTFYTLKYEYAPQFGENSLLLSNPFNVPIGVDFYKMPSNSSGVPARTEITGKATEKITYELHPLRYP</sequence>
<dbReference type="Proteomes" id="UP001501508">
    <property type="component" value="Unassembled WGS sequence"/>
</dbReference>
<keyword evidence="1" id="KW-0812">Transmembrane</keyword>
<dbReference type="EMBL" id="BAABEY010000018">
    <property type="protein sequence ID" value="GAA4438236.1"/>
    <property type="molecule type" value="Genomic_DNA"/>
</dbReference>
<evidence type="ECO:0000313" key="3">
    <source>
        <dbReference type="Proteomes" id="UP001501508"/>
    </source>
</evidence>
<accession>A0ABP8LXM7</accession>
<protein>
    <recommendedName>
        <fullName evidence="4">Lipoprotein</fullName>
    </recommendedName>
</protein>
<evidence type="ECO:0000313" key="2">
    <source>
        <dbReference type="EMBL" id="GAA4438236.1"/>
    </source>
</evidence>
<keyword evidence="1" id="KW-1133">Transmembrane helix</keyword>
<gene>
    <name evidence="2" type="ORF">GCM10023091_18610</name>
</gene>
<keyword evidence="3" id="KW-1185">Reference proteome</keyword>